<keyword evidence="11" id="KW-0418">Kinase</keyword>
<dbReference type="InterPro" id="IPR011009">
    <property type="entry name" value="Kinase-like_dom_sf"/>
</dbReference>
<evidence type="ECO:0000256" key="8">
    <source>
        <dbReference type="ARBA" id="ARBA00022729"/>
    </source>
</evidence>
<name>A0A2K1J1T9_PHYPA</name>
<keyword evidence="10" id="KW-0547">Nucleotide-binding</keyword>
<dbReference type="EnsemblPlants" id="Pp3c18_21010V3.2">
    <property type="protein sequence ID" value="PAC:32981862.CDS.1"/>
    <property type="gene ID" value="Pp3c18_21010"/>
</dbReference>
<protein>
    <recommendedName>
        <fullName evidence="2">non-specific serine/threonine protein kinase</fullName>
        <ecNumber evidence="2">2.7.11.1</ecNumber>
    </recommendedName>
</protein>
<keyword evidence="12" id="KW-0067">ATP-binding</keyword>
<evidence type="ECO:0000256" key="1">
    <source>
        <dbReference type="ARBA" id="ARBA00004479"/>
    </source>
</evidence>
<dbReference type="InterPro" id="IPR001611">
    <property type="entry name" value="Leu-rich_rpt"/>
</dbReference>
<dbReference type="Gramene" id="Pp3c18_21010V3.2">
    <property type="protein sequence ID" value="PAC:32981862.CDS.1"/>
    <property type="gene ID" value="Pp3c18_21010"/>
</dbReference>
<evidence type="ECO:0000256" key="12">
    <source>
        <dbReference type="ARBA" id="ARBA00022840"/>
    </source>
</evidence>
<dbReference type="Proteomes" id="UP000006727">
    <property type="component" value="Chromosome 18"/>
</dbReference>
<dbReference type="GO" id="GO:0016020">
    <property type="term" value="C:membrane"/>
    <property type="evidence" value="ECO:0000318"/>
    <property type="project" value="GO_Central"/>
</dbReference>
<dbReference type="Pfam" id="PF13855">
    <property type="entry name" value="LRR_8"/>
    <property type="match status" value="1"/>
</dbReference>
<keyword evidence="7" id="KW-0812">Transmembrane</keyword>
<keyword evidence="8" id="KW-0732">Signal</keyword>
<keyword evidence="22" id="KW-1185">Reference proteome</keyword>
<evidence type="ECO:0000313" key="22">
    <source>
        <dbReference type="Proteomes" id="UP000006727"/>
    </source>
</evidence>
<evidence type="ECO:0000256" key="14">
    <source>
        <dbReference type="ARBA" id="ARBA00023136"/>
    </source>
</evidence>
<dbReference type="SUPFAM" id="SSF52058">
    <property type="entry name" value="L domain-like"/>
    <property type="match status" value="2"/>
</dbReference>
<evidence type="ECO:0000256" key="7">
    <source>
        <dbReference type="ARBA" id="ARBA00022692"/>
    </source>
</evidence>
<dbReference type="InterPro" id="IPR032675">
    <property type="entry name" value="LRR_dom_sf"/>
</dbReference>
<dbReference type="OrthoDB" id="676979at2759"/>
<evidence type="ECO:0000256" key="13">
    <source>
        <dbReference type="ARBA" id="ARBA00022989"/>
    </source>
</evidence>
<dbReference type="PaxDb" id="3218-PP1S33_130V6.1"/>
<keyword evidence="6" id="KW-0808">Transferase</keyword>
<evidence type="ECO:0000313" key="21">
    <source>
        <dbReference type="EnsemblPlants" id="PAC:32981861.CDS.1"/>
    </source>
</evidence>
<comment type="catalytic activity">
    <reaction evidence="17">
        <text>L-threonyl-[protein] + ATP = O-phospho-L-threonyl-[protein] + ADP + H(+)</text>
        <dbReference type="Rhea" id="RHEA:46608"/>
        <dbReference type="Rhea" id="RHEA-COMP:11060"/>
        <dbReference type="Rhea" id="RHEA-COMP:11605"/>
        <dbReference type="ChEBI" id="CHEBI:15378"/>
        <dbReference type="ChEBI" id="CHEBI:30013"/>
        <dbReference type="ChEBI" id="CHEBI:30616"/>
        <dbReference type="ChEBI" id="CHEBI:61977"/>
        <dbReference type="ChEBI" id="CHEBI:456216"/>
        <dbReference type="EC" id="2.7.11.1"/>
    </reaction>
</comment>
<dbReference type="PANTHER" id="PTHR48056:SF34">
    <property type="entry name" value="LRR RECEPTOR-LIKE SERINE_THREONINE-PROTEIN KINASE ERL1"/>
    <property type="match status" value="1"/>
</dbReference>
<evidence type="ECO:0000256" key="3">
    <source>
        <dbReference type="ARBA" id="ARBA00022527"/>
    </source>
</evidence>
<evidence type="ECO:0000259" key="19">
    <source>
        <dbReference type="PROSITE" id="PS50011"/>
    </source>
</evidence>
<gene>
    <name evidence="21" type="primary">LOC112295458</name>
    <name evidence="20" type="ORF">PHYPA_023396</name>
</gene>
<reference evidence="20 22" key="2">
    <citation type="journal article" date="2018" name="Plant J.">
        <title>The Physcomitrella patens chromosome-scale assembly reveals moss genome structure and evolution.</title>
        <authorList>
            <person name="Lang D."/>
            <person name="Ullrich K.K."/>
            <person name="Murat F."/>
            <person name="Fuchs J."/>
            <person name="Jenkins J."/>
            <person name="Haas F.B."/>
            <person name="Piednoel M."/>
            <person name="Gundlach H."/>
            <person name="Van Bel M."/>
            <person name="Meyberg R."/>
            <person name="Vives C."/>
            <person name="Morata J."/>
            <person name="Symeonidi A."/>
            <person name="Hiss M."/>
            <person name="Muchero W."/>
            <person name="Kamisugi Y."/>
            <person name="Saleh O."/>
            <person name="Blanc G."/>
            <person name="Decker E.L."/>
            <person name="van Gessel N."/>
            <person name="Grimwood J."/>
            <person name="Hayes R.D."/>
            <person name="Graham S.W."/>
            <person name="Gunter L.E."/>
            <person name="McDaniel S.F."/>
            <person name="Hoernstein S.N.W."/>
            <person name="Larsson A."/>
            <person name="Li F.W."/>
            <person name="Perroud P.F."/>
            <person name="Phillips J."/>
            <person name="Ranjan P."/>
            <person name="Rokshar D.S."/>
            <person name="Rothfels C.J."/>
            <person name="Schneider L."/>
            <person name="Shu S."/>
            <person name="Stevenson D.W."/>
            <person name="Thummler F."/>
            <person name="Tillich M."/>
            <person name="Villarreal Aguilar J.C."/>
            <person name="Widiez T."/>
            <person name="Wong G.K."/>
            <person name="Wymore A."/>
            <person name="Zhang Y."/>
            <person name="Zimmer A.D."/>
            <person name="Quatrano R.S."/>
            <person name="Mayer K.F.X."/>
            <person name="Goodstein D."/>
            <person name="Casacuberta J.M."/>
            <person name="Vandepoele K."/>
            <person name="Reski R."/>
            <person name="Cuming A.C."/>
            <person name="Tuskan G.A."/>
            <person name="Maumus F."/>
            <person name="Salse J."/>
            <person name="Schmutz J."/>
            <person name="Rensing S.A."/>
        </authorList>
    </citation>
    <scope>NUCLEOTIDE SEQUENCE [LARGE SCALE GENOMIC DNA]</scope>
    <source>
        <strain evidence="21 22">cv. Gransden 2004</strain>
    </source>
</reference>
<dbReference type="RefSeq" id="XP_024402874.1">
    <property type="nucleotide sequence ID" value="XM_024547106.2"/>
</dbReference>
<reference evidence="21" key="3">
    <citation type="submission" date="2020-12" db="UniProtKB">
        <authorList>
            <consortium name="EnsemblPlants"/>
        </authorList>
    </citation>
    <scope>IDENTIFICATION</scope>
</reference>
<keyword evidence="9" id="KW-0677">Repeat</keyword>
<keyword evidence="16" id="KW-0325">Glycoprotein</keyword>
<keyword evidence="5" id="KW-0433">Leucine-rich repeat</keyword>
<dbReference type="EnsemblPlants" id="Pp3c18_21010V3.1">
    <property type="protein sequence ID" value="PAC:32981861.CDS.1"/>
    <property type="gene ID" value="Pp3c18_21010"/>
</dbReference>
<evidence type="ECO:0000256" key="10">
    <source>
        <dbReference type="ARBA" id="ARBA00022741"/>
    </source>
</evidence>
<dbReference type="InterPro" id="IPR050647">
    <property type="entry name" value="Plant_LRR-RLKs"/>
</dbReference>
<dbReference type="InterPro" id="IPR000719">
    <property type="entry name" value="Prot_kinase_dom"/>
</dbReference>
<dbReference type="GeneID" id="112295458"/>
<evidence type="ECO:0000256" key="6">
    <source>
        <dbReference type="ARBA" id="ARBA00022679"/>
    </source>
</evidence>
<dbReference type="Gene3D" id="1.10.510.10">
    <property type="entry name" value="Transferase(Phosphotransferase) domain 1"/>
    <property type="match status" value="1"/>
</dbReference>
<reference evidence="20 22" key="1">
    <citation type="journal article" date="2008" name="Science">
        <title>The Physcomitrella genome reveals evolutionary insights into the conquest of land by plants.</title>
        <authorList>
            <person name="Rensing S."/>
            <person name="Lang D."/>
            <person name="Zimmer A."/>
            <person name="Terry A."/>
            <person name="Salamov A."/>
            <person name="Shapiro H."/>
            <person name="Nishiyama T."/>
            <person name="Perroud P.-F."/>
            <person name="Lindquist E."/>
            <person name="Kamisugi Y."/>
            <person name="Tanahashi T."/>
            <person name="Sakakibara K."/>
            <person name="Fujita T."/>
            <person name="Oishi K."/>
            <person name="Shin-I T."/>
            <person name="Kuroki Y."/>
            <person name="Toyoda A."/>
            <person name="Suzuki Y."/>
            <person name="Hashimoto A."/>
            <person name="Yamaguchi K."/>
            <person name="Sugano A."/>
            <person name="Kohara Y."/>
            <person name="Fujiyama A."/>
            <person name="Anterola A."/>
            <person name="Aoki S."/>
            <person name="Ashton N."/>
            <person name="Barbazuk W.B."/>
            <person name="Barker E."/>
            <person name="Bennetzen J."/>
            <person name="Bezanilla M."/>
            <person name="Blankenship R."/>
            <person name="Cho S.H."/>
            <person name="Dutcher S."/>
            <person name="Estelle M."/>
            <person name="Fawcett J.A."/>
            <person name="Gundlach H."/>
            <person name="Hanada K."/>
            <person name="Heyl A."/>
            <person name="Hicks K.A."/>
            <person name="Hugh J."/>
            <person name="Lohr M."/>
            <person name="Mayer K."/>
            <person name="Melkozernov A."/>
            <person name="Murata T."/>
            <person name="Nelson D."/>
            <person name="Pils B."/>
            <person name="Prigge M."/>
            <person name="Reiss B."/>
            <person name="Renner T."/>
            <person name="Rombauts S."/>
            <person name="Rushton P."/>
            <person name="Sanderfoot A."/>
            <person name="Schween G."/>
            <person name="Shiu S.-H."/>
            <person name="Stueber K."/>
            <person name="Theodoulou F.L."/>
            <person name="Tu H."/>
            <person name="Van de Peer Y."/>
            <person name="Verrier P.J."/>
            <person name="Waters E."/>
            <person name="Wood A."/>
            <person name="Yang L."/>
            <person name="Cove D."/>
            <person name="Cuming A."/>
            <person name="Hasebe M."/>
            <person name="Lucas S."/>
            <person name="Mishler D.B."/>
            <person name="Reski R."/>
            <person name="Grigoriev I."/>
            <person name="Quatrano R.S."/>
            <person name="Boore J.L."/>
        </authorList>
    </citation>
    <scope>NUCLEOTIDE SEQUENCE [LARGE SCALE GENOMIC DNA]</scope>
    <source>
        <strain evidence="21 22">cv. Gransden 2004</strain>
    </source>
</reference>
<evidence type="ECO:0000256" key="2">
    <source>
        <dbReference type="ARBA" id="ARBA00012513"/>
    </source>
</evidence>
<dbReference type="Gramene" id="Pp3c18_21010V3.1">
    <property type="protein sequence ID" value="PAC:32981861.CDS.1"/>
    <property type="gene ID" value="Pp3c18_21010"/>
</dbReference>
<keyword evidence="15" id="KW-0675">Receptor</keyword>
<dbReference type="AlphaFoldDB" id="A0A2K1J1T9"/>
<dbReference type="Pfam" id="PF00069">
    <property type="entry name" value="Pkinase"/>
    <property type="match status" value="1"/>
</dbReference>
<feature type="domain" description="Protein kinase" evidence="19">
    <location>
        <begin position="596"/>
        <end position="822"/>
    </location>
</feature>
<organism evidence="20">
    <name type="scientific">Physcomitrium patens</name>
    <name type="common">Spreading-leaved earth moss</name>
    <name type="synonym">Physcomitrella patens</name>
    <dbReference type="NCBI Taxonomy" id="3218"/>
    <lineage>
        <taxon>Eukaryota</taxon>
        <taxon>Viridiplantae</taxon>
        <taxon>Streptophyta</taxon>
        <taxon>Embryophyta</taxon>
        <taxon>Bryophyta</taxon>
        <taxon>Bryophytina</taxon>
        <taxon>Bryopsida</taxon>
        <taxon>Funariidae</taxon>
        <taxon>Funariales</taxon>
        <taxon>Funariaceae</taxon>
        <taxon>Physcomitrium</taxon>
    </lineage>
</organism>
<dbReference type="PROSITE" id="PS50011">
    <property type="entry name" value="PROTEIN_KINASE_DOM"/>
    <property type="match status" value="1"/>
</dbReference>
<dbReference type="EMBL" id="ABEU02000018">
    <property type="protein sequence ID" value="PNR35496.1"/>
    <property type="molecule type" value="Genomic_DNA"/>
</dbReference>
<keyword evidence="14" id="KW-0472">Membrane</keyword>
<evidence type="ECO:0000256" key="16">
    <source>
        <dbReference type="ARBA" id="ARBA00023180"/>
    </source>
</evidence>
<dbReference type="EC" id="2.7.11.1" evidence="2"/>
<evidence type="ECO:0000313" key="20">
    <source>
        <dbReference type="EMBL" id="PNR35496.1"/>
    </source>
</evidence>
<evidence type="ECO:0000256" key="4">
    <source>
        <dbReference type="ARBA" id="ARBA00022553"/>
    </source>
</evidence>
<evidence type="ECO:0000256" key="5">
    <source>
        <dbReference type="ARBA" id="ARBA00022614"/>
    </source>
</evidence>
<dbReference type="Gene3D" id="3.30.200.20">
    <property type="entry name" value="Phosphorylase Kinase, domain 1"/>
    <property type="match status" value="1"/>
</dbReference>
<evidence type="ECO:0000256" key="9">
    <source>
        <dbReference type="ARBA" id="ARBA00022737"/>
    </source>
</evidence>
<evidence type="ECO:0000256" key="17">
    <source>
        <dbReference type="ARBA" id="ARBA00047899"/>
    </source>
</evidence>
<accession>A0A2K1J1T9</accession>
<dbReference type="Pfam" id="PF00560">
    <property type="entry name" value="LRR_1"/>
    <property type="match status" value="3"/>
</dbReference>
<dbReference type="PANTHER" id="PTHR48056">
    <property type="entry name" value="LRR RECEPTOR-LIKE SERINE/THREONINE-PROTEIN KINASE-RELATED"/>
    <property type="match status" value="1"/>
</dbReference>
<proteinExistence type="predicted"/>
<dbReference type="Gene3D" id="3.80.10.10">
    <property type="entry name" value="Ribonuclease Inhibitor"/>
    <property type="match status" value="2"/>
</dbReference>
<comment type="subcellular location">
    <subcellularLocation>
        <location evidence="1">Membrane</location>
        <topology evidence="1">Single-pass type I membrane protein</topology>
    </subcellularLocation>
</comment>
<evidence type="ECO:0000256" key="11">
    <source>
        <dbReference type="ARBA" id="ARBA00022777"/>
    </source>
</evidence>
<comment type="catalytic activity">
    <reaction evidence="18">
        <text>L-seryl-[protein] + ATP = O-phospho-L-seryl-[protein] + ADP + H(+)</text>
        <dbReference type="Rhea" id="RHEA:17989"/>
        <dbReference type="Rhea" id="RHEA-COMP:9863"/>
        <dbReference type="Rhea" id="RHEA-COMP:11604"/>
        <dbReference type="ChEBI" id="CHEBI:15378"/>
        <dbReference type="ChEBI" id="CHEBI:29999"/>
        <dbReference type="ChEBI" id="CHEBI:30616"/>
        <dbReference type="ChEBI" id="CHEBI:83421"/>
        <dbReference type="ChEBI" id="CHEBI:456216"/>
        <dbReference type="EC" id="2.7.11.1"/>
    </reaction>
</comment>
<evidence type="ECO:0000256" key="15">
    <source>
        <dbReference type="ARBA" id="ARBA00023170"/>
    </source>
</evidence>
<keyword evidence="3" id="KW-0723">Serine/threonine-protein kinase</keyword>
<sequence>MAVNDAFNGTNPDTILSNCQYLRKLDIAWNQFSGLLPPKLGNCTHLEMLVMQGNLFSGSIPGELGKLKKLKVLRVGELPQNISQCSSLEILDIGDNFTGAIPPWLGHLANLQSVTFQINKFPGTIPAEVTTLPMLRYIDFSNNSIQGSVLKEFARVSSLRLLRLSNNNMTGSIPEVLGYMYKLQGLDISSNFLNGSIPKSFGNLQDLLWLHLGYNKLTGILPQELTNCSSLTWLNLAHNQMRGQIPYSFSNLGWDSERVFRQNQKNPWIADGVGGCSMLATWAPTQSKHFKTLLDVKDLQKCHVWLPLLVSGGLQLRSNKSTGENKVLSYWQLKSNNLIGVIPDLKNALSLGFLILSKNGLKGPIPLEIGNLPLYYLDVSTNNLNGTIPNTLGNASLQVTLHVAYTVLSGTLPAELGNLNALTVLNDSYNPKLSGIIPSKGQFTTFELDFYIGDYNLCLNDTDPMYTKALINLSTSSTNVPKLCSQVSNVVSTKTKKRSRRKKKIIKVLETTLMSSLSTLSALLFLNSVYCMVPKWRKRKAMAKKGLNLWDKSSEKSHWSSTEVDGSLQSSVASFSPFSNLKSLTYSHLVQATKNFSQDNIIGDGGCGIVYKAKLGDSTTVAIKKMKQNGPQGPREFRAEMDTLGIIRHENLVSLLGYCCNNEEMLLFCEYLVKGSLDDWLYESDAKAAQLDWPLRFRISLETARGLAFLHRECVRHVNHRGMKSSNILLNENFKAVLTDFGMARTMGIDWTHVSTTVVGTPGYIPPECSQTWRAITMGDVYSLGVVMLELVREATYRASFQRAVRHESCRKGEDSRLPRKA</sequence>
<dbReference type="FunFam" id="3.80.10.10:FF:000095">
    <property type="entry name" value="LRR receptor-like serine/threonine-protein kinase GSO1"/>
    <property type="match status" value="1"/>
</dbReference>
<keyword evidence="4" id="KW-0597">Phosphoprotein</keyword>
<keyword evidence="13" id="KW-1133">Transmembrane helix</keyword>
<evidence type="ECO:0000256" key="18">
    <source>
        <dbReference type="ARBA" id="ARBA00048679"/>
    </source>
</evidence>
<dbReference type="GO" id="GO:0005524">
    <property type="term" value="F:ATP binding"/>
    <property type="evidence" value="ECO:0007669"/>
    <property type="project" value="UniProtKB-KW"/>
</dbReference>
<dbReference type="SUPFAM" id="SSF56112">
    <property type="entry name" value="Protein kinase-like (PK-like)"/>
    <property type="match status" value="1"/>
</dbReference>
<dbReference type="GO" id="GO:0004674">
    <property type="term" value="F:protein serine/threonine kinase activity"/>
    <property type="evidence" value="ECO:0000318"/>
    <property type="project" value="GO_Central"/>
</dbReference>
<dbReference type="FunFam" id="3.30.200.20:FF:000309">
    <property type="entry name" value="Leucine-rich repeat receptor protein kinase MSP1"/>
    <property type="match status" value="1"/>
</dbReference>